<protein>
    <submittedName>
        <fullName evidence="2">NAD-dependent dihydropyrimidine dehydrogenase subunit PreT</fullName>
        <ecNumber evidence="2">1.3.1.1</ecNumber>
    </submittedName>
</protein>
<dbReference type="InterPro" id="IPR009051">
    <property type="entry name" value="Helical_ferredxn"/>
</dbReference>
<dbReference type="Pfam" id="PF12838">
    <property type="entry name" value="Fer4_7"/>
    <property type="match status" value="1"/>
</dbReference>
<dbReference type="Gene3D" id="1.10.1060.10">
    <property type="entry name" value="Alpha-helical ferredoxin"/>
    <property type="match status" value="1"/>
</dbReference>
<name>A0A2H9T636_9ZZZZ</name>
<gene>
    <name evidence="2" type="primary">preT</name>
    <name evidence="2" type="ORF">CI610_02384</name>
</gene>
<dbReference type="PROSITE" id="PS51379">
    <property type="entry name" value="4FE4S_FER_2"/>
    <property type="match status" value="1"/>
</dbReference>
<dbReference type="GO" id="GO:0051536">
    <property type="term" value="F:iron-sulfur cluster binding"/>
    <property type="evidence" value="ECO:0007669"/>
    <property type="project" value="InterPro"/>
</dbReference>
<dbReference type="InterPro" id="IPR023753">
    <property type="entry name" value="FAD/NAD-binding_dom"/>
</dbReference>
<feature type="domain" description="4Fe-4S ferredoxin-type" evidence="1">
    <location>
        <begin position="516"/>
        <end position="545"/>
    </location>
</feature>
<dbReference type="EMBL" id="NSIT01000144">
    <property type="protein sequence ID" value="PJE78662.1"/>
    <property type="molecule type" value="Genomic_DNA"/>
</dbReference>
<dbReference type="InterPro" id="IPR028261">
    <property type="entry name" value="DPD_II"/>
</dbReference>
<dbReference type="PRINTS" id="PR00368">
    <property type="entry name" value="FADPNR"/>
</dbReference>
<dbReference type="InterPro" id="IPR017900">
    <property type="entry name" value="4Fe4S_Fe_S_CS"/>
</dbReference>
<dbReference type="Pfam" id="PF14691">
    <property type="entry name" value="Fer4_20"/>
    <property type="match status" value="1"/>
</dbReference>
<dbReference type="InterPro" id="IPR036188">
    <property type="entry name" value="FAD/NAD-bd_sf"/>
</dbReference>
<dbReference type="GO" id="GO:0004159">
    <property type="term" value="F:dihydropyrimidine dehydrogenase (NAD+) activity"/>
    <property type="evidence" value="ECO:0007669"/>
    <property type="project" value="UniProtKB-EC"/>
</dbReference>
<dbReference type="Gene3D" id="3.30.70.20">
    <property type="match status" value="1"/>
</dbReference>
<dbReference type="Gene3D" id="3.50.50.60">
    <property type="entry name" value="FAD/NAD(P)-binding domain"/>
    <property type="match status" value="2"/>
</dbReference>
<keyword evidence="2" id="KW-0560">Oxidoreductase</keyword>
<dbReference type="SUPFAM" id="SSF46548">
    <property type="entry name" value="alpha-helical ferredoxin"/>
    <property type="match status" value="2"/>
</dbReference>
<evidence type="ECO:0000313" key="2">
    <source>
        <dbReference type="EMBL" id="PJE78662.1"/>
    </source>
</evidence>
<dbReference type="AlphaFoldDB" id="A0A2H9T636"/>
<evidence type="ECO:0000259" key="1">
    <source>
        <dbReference type="PROSITE" id="PS51379"/>
    </source>
</evidence>
<dbReference type="PANTHER" id="PTHR42783">
    <property type="entry name" value="GLUTAMATE SYNTHASE [NADPH] SMALL CHAIN"/>
    <property type="match status" value="1"/>
</dbReference>
<sequence>MLTGSKTMTPVVDLKEGRQGTGPVTEQMPVWTDKTPPCVSHCPAGNDVRKWVKLAKAGQDQAAWEALVNENPLACVQGRVCYHPCQSGCNRAFVNGGINIHAIERYLGDKALENGWTMTEATAKTGKHVLIVGSGPAGLSCAWHLARLGHDVTVREASAHPGGMLRYGIPAYRLPKDILDNEVARIEAMGVKFEYNTRVDDVNKARTEEHFDAVFTAVGAQTGKMIPLAGHLNVPVVDAVTYLHNVTEDQSTELGKRVVVYGGGNTAMDVCRTLKRRGHDPIVIFRYSRDLMEAHKFEADEAIEEDIEFHFLRTIENIEGDKFTLRHQKLKDDAATNPEKIEALDETSEIQADAIIMALGQAIDSSLLESAEGLEKSRWGEVLVNDDMQTTVAGIFAGGDMVQGDKNATTALGHGRRAAKKINAWLTDTQWNDNQGSDVLLKELNLWYRPDTEQQKESMRDPFERMRDFHEVVSTLSEEEIRREAGRCFSCGQCYECDGCYAACPEKAITRLGNGNLYKVNMERCTGCGDCVVQCPSHAIHMVPFESAESRSL</sequence>
<dbReference type="PRINTS" id="PR00469">
    <property type="entry name" value="PNDRDTASEII"/>
</dbReference>
<reference evidence="2" key="1">
    <citation type="journal article" date="2017" name="Appl. Environ. Microbiol.">
        <title>Molecular characterization of an Endozoicomonas-like organism causing infection in king scallop Pecten maximus L.</title>
        <authorList>
            <person name="Cano I."/>
            <person name="van Aerle R."/>
            <person name="Ross S."/>
            <person name="Verner-Jeffreys D.W."/>
            <person name="Paley R.K."/>
            <person name="Rimmer G."/>
            <person name="Ryder D."/>
            <person name="Hooper P."/>
            <person name="Stone D."/>
            <person name="Feist S.W."/>
        </authorList>
    </citation>
    <scope>NUCLEOTIDE SEQUENCE</scope>
</reference>
<organism evidence="2">
    <name type="scientific">invertebrate metagenome</name>
    <dbReference type="NCBI Taxonomy" id="1711999"/>
    <lineage>
        <taxon>unclassified sequences</taxon>
        <taxon>metagenomes</taxon>
        <taxon>organismal metagenomes</taxon>
    </lineage>
</organism>
<dbReference type="InterPro" id="IPR017896">
    <property type="entry name" value="4Fe4S_Fe-S-bd"/>
</dbReference>
<dbReference type="NCBIfam" id="NF009410">
    <property type="entry name" value="PRK12771.1"/>
    <property type="match status" value="1"/>
</dbReference>
<dbReference type="PANTHER" id="PTHR42783:SF3">
    <property type="entry name" value="GLUTAMATE SYNTHASE [NADPH] SMALL CHAIN-RELATED"/>
    <property type="match status" value="1"/>
</dbReference>
<dbReference type="SUPFAM" id="SSF51971">
    <property type="entry name" value="Nucleotide-binding domain"/>
    <property type="match status" value="1"/>
</dbReference>
<proteinExistence type="predicted"/>
<accession>A0A2H9T636</accession>
<comment type="caution">
    <text evidence="2">The sequence shown here is derived from an EMBL/GenBank/DDBJ whole genome shotgun (WGS) entry which is preliminary data.</text>
</comment>
<dbReference type="EC" id="1.3.1.1" evidence="2"/>
<dbReference type="Pfam" id="PF07992">
    <property type="entry name" value="Pyr_redox_2"/>
    <property type="match status" value="1"/>
</dbReference>
<dbReference type="PROSITE" id="PS00198">
    <property type="entry name" value="4FE4S_FER_1"/>
    <property type="match status" value="1"/>
</dbReference>